<dbReference type="Pfam" id="PF13368">
    <property type="entry name" value="Toprim_C_rpt"/>
    <property type="match status" value="4"/>
</dbReference>
<evidence type="ECO:0000259" key="11">
    <source>
        <dbReference type="PROSITE" id="PS52039"/>
    </source>
</evidence>
<evidence type="ECO:0000256" key="6">
    <source>
        <dbReference type="ARBA" id="ARBA00023125"/>
    </source>
</evidence>
<protein>
    <recommendedName>
        <fullName evidence="8">DNA topoisomerase 1</fullName>
        <ecNumber evidence="8">5.6.2.1</ecNumber>
    </recommendedName>
    <alternativeName>
        <fullName evidence="8">DNA topoisomerase I</fullName>
    </alternativeName>
</protein>
<feature type="site" description="Interaction with DNA" evidence="8">
    <location>
        <position position="153"/>
    </location>
</feature>
<evidence type="ECO:0000256" key="4">
    <source>
        <dbReference type="ARBA" id="ARBA00022842"/>
    </source>
</evidence>
<evidence type="ECO:0000256" key="7">
    <source>
        <dbReference type="ARBA" id="ARBA00023235"/>
    </source>
</evidence>
<dbReference type="InterPro" id="IPR013824">
    <property type="entry name" value="Topo_IA_cen_sub1"/>
</dbReference>
<dbReference type="InterPro" id="IPR003602">
    <property type="entry name" value="Topo_IA_DNA-bd_dom"/>
</dbReference>
<dbReference type="EC" id="5.6.2.1" evidence="8"/>
<dbReference type="InterPro" id="IPR006171">
    <property type="entry name" value="TOPRIM_dom"/>
</dbReference>
<feature type="site" description="Interaction with DNA" evidence="8">
    <location>
        <position position="156"/>
    </location>
</feature>
<keyword evidence="13" id="KW-1185">Reference proteome</keyword>
<dbReference type="PRINTS" id="PR00417">
    <property type="entry name" value="PRTPISMRASEI"/>
</dbReference>
<keyword evidence="3" id="KW-0479">Metal-binding</keyword>
<dbReference type="EMBL" id="CP104213">
    <property type="protein sequence ID" value="UWX65405.1"/>
    <property type="molecule type" value="Genomic_DNA"/>
</dbReference>
<feature type="domain" description="Topo IA-type catalytic" evidence="11">
    <location>
        <begin position="142"/>
        <end position="592"/>
    </location>
</feature>
<feature type="compositionally biased region" description="Basic residues" evidence="9">
    <location>
        <begin position="874"/>
        <end position="883"/>
    </location>
</feature>
<comment type="similarity">
    <text evidence="2 8">Belongs to the type IA topoisomerase family.</text>
</comment>
<dbReference type="Gene3D" id="3.40.50.140">
    <property type="match status" value="1"/>
</dbReference>
<accession>A0ABY5YJW5</accession>
<feature type="region of interest" description="Disordered" evidence="9">
    <location>
        <begin position="820"/>
        <end position="914"/>
    </location>
</feature>
<dbReference type="SMART" id="SM00493">
    <property type="entry name" value="TOPRIM"/>
    <property type="match status" value="1"/>
</dbReference>
<dbReference type="Proteomes" id="UP001060261">
    <property type="component" value="Chromosome"/>
</dbReference>
<dbReference type="SMART" id="SM00436">
    <property type="entry name" value="TOP1Bc"/>
    <property type="match status" value="1"/>
</dbReference>
<comment type="function">
    <text evidence="8">Releases the supercoiling and torsional tension of DNA, which is introduced during the DNA replication and transcription, by transiently cleaving and rejoining one strand of the DNA duplex. Introduces a single-strand break via transesterification at a target site in duplex DNA. The scissile phosphodiester is attacked by the catalytic tyrosine of the enzyme, resulting in the formation of a DNA-(5'-phosphotyrosyl)-enzyme intermediate and the expulsion of a 3'-OH DNA strand. The free DNA strand then undergoes passage around the unbroken strand, thus removing DNA supercoils. Finally, in the religation step, the DNA 3'-OH attacks the covalent intermediate to expel the active-site tyrosine and restore the DNA phosphodiester backbone.</text>
</comment>
<evidence type="ECO:0000256" key="9">
    <source>
        <dbReference type="SAM" id="MobiDB-lite"/>
    </source>
</evidence>
<organism evidence="12 13">
    <name type="scientific">Deinococcus rubellus</name>
    <dbReference type="NCBI Taxonomy" id="1889240"/>
    <lineage>
        <taxon>Bacteria</taxon>
        <taxon>Thermotogati</taxon>
        <taxon>Deinococcota</taxon>
        <taxon>Deinococci</taxon>
        <taxon>Deinococcales</taxon>
        <taxon>Deinococcaceae</taxon>
        <taxon>Deinococcus</taxon>
    </lineage>
</organism>
<keyword evidence="4" id="KW-0460">Magnesium</keyword>
<feature type="site" description="Interaction with DNA" evidence="8">
    <location>
        <position position="168"/>
    </location>
</feature>
<keyword evidence="5 8" id="KW-0799">Topoisomerase</keyword>
<dbReference type="PROSITE" id="PS00396">
    <property type="entry name" value="TOPO_IA_1"/>
    <property type="match status" value="1"/>
</dbReference>
<keyword evidence="6 8" id="KW-0238">DNA-binding</keyword>
<sequence>MSNTLIIVESPAKAKTIAKYLGKGYTVESSIGHIRDLPKSAAEIPEKYKGEAWARLGLNIEDDFKPLYVVSPDKKAHVAYLRKLAQQADEVILATDDDREGESIAWHLFQELKPKGVVKRMVFHEITKDAIQAAIAHPRQIDSNLVEAQETRRALDRLYGYEVSPVLWRKVAPKLSAGRVQSVATRMLVERERERMRFLAGQWWDIEVGCVTGAGEPFPTRLLEVQGVRLAQGRDFDPLTGQLKKENEVLRLHEESARALAEALKEQPFTVLSAEEKPFTQKPYAPFITSTLQQEGSRKLGFGAQRTMRAAQKLYESGFITYMRTDSTTLSAEAISAARSQVKSLYGDAYLPAQPRSYTKKAKNAQEAHEAIRPAGNAFRTPDSLKAELGGDEWRLYDLIWKRTVASQMADARGRRMQVRLGGKATDGREALLSASGRSIDFPGFLRAYVEGRDDPLAALEDRETILPPLKEGEQVIAADPAPSGHETQPPARYTEASLVQSLEGAGIGRPSTYASILGTIQDRGYAAKKGQALIPTWTAFATSALLELHFGTLVDYDFTARMEEDLDDIAGGRQQRGPYLRSFFLGEGGGMGLRSMIETQMETIDPRAVATIQVPKLAGSGIEVRVGKYGPYLTRGETKGNIPEDLAPDELDLEKAEELLSRPSGDRVIGKDPGSGKPVVARAGRFGPYVQIGEENPPLRTASLFPSDDLATLGLDRALKLLSLPRLVGTSEGEEIWAHNGKYGPYLKRGNDSRSLAIPEQLFTTSMLEAEALFMQPRFAGGRGVAAAPLASYEYPDRAPITLKSGRFGPYLTDGERNATLRKDENQGSLNDVDARNILEERGKEPKKKEAKSKRGAAGTGSKAASAKPAKSAARKPSKKVAARPSAATAARKPAAKTTVKTATAKTAAKPKSVPLTWAQLKPHLGVLSSQERELVTATRERGEKVEAVAPQLGLDVKKAKGMALQASKKLNQAARG</sequence>
<dbReference type="InterPro" id="IPR005733">
    <property type="entry name" value="TopoI_bac-type"/>
</dbReference>
<feature type="compositionally biased region" description="Low complexity" evidence="9">
    <location>
        <begin position="857"/>
        <end position="873"/>
    </location>
</feature>
<dbReference type="RefSeq" id="WP_260561660.1">
    <property type="nucleotide sequence ID" value="NZ_BAABEC010000176.1"/>
</dbReference>
<feature type="region of interest" description="Interaction with DNA" evidence="8">
    <location>
        <begin position="176"/>
        <end position="181"/>
    </location>
</feature>
<comment type="catalytic activity">
    <reaction evidence="1 8">
        <text>ATP-independent breakage of single-stranded DNA, followed by passage and rejoining.</text>
        <dbReference type="EC" id="5.6.2.1"/>
    </reaction>
</comment>
<dbReference type="GO" id="GO:0003917">
    <property type="term" value="F:DNA topoisomerase type I (single strand cut, ATP-independent) activity"/>
    <property type="evidence" value="ECO:0007669"/>
    <property type="project" value="UniProtKB-EC"/>
</dbReference>
<dbReference type="PANTHER" id="PTHR42785">
    <property type="entry name" value="DNA TOPOISOMERASE, TYPE IA, CORE"/>
    <property type="match status" value="1"/>
</dbReference>
<evidence type="ECO:0000313" key="12">
    <source>
        <dbReference type="EMBL" id="UWX65405.1"/>
    </source>
</evidence>
<reference evidence="12" key="1">
    <citation type="submission" date="2022-09" db="EMBL/GenBank/DDBJ databases">
        <title>genome sequence of Deinococcus rubellus.</title>
        <authorList>
            <person name="Srinivasan S."/>
        </authorList>
    </citation>
    <scope>NUCLEOTIDE SEQUENCE</scope>
    <source>
        <strain evidence="12">Ant6</strain>
    </source>
</reference>
<feature type="domain" description="Toprim" evidence="10">
    <location>
        <begin position="3"/>
        <end position="127"/>
    </location>
</feature>
<feature type="site" description="Interaction with DNA" evidence="8">
    <location>
        <position position="33"/>
    </location>
</feature>
<dbReference type="InterPro" id="IPR025589">
    <property type="entry name" value="Toprim_C_rpt"/>
</dbReference>
<evidence type="ECO:0000256" key="8">
    <source>
        <dbReference type="HAMAP-Rule" id="MF_00952"/>
    </source>
</evidence>
<dbReference type="InterPro" id="IPR003601">
    <property type="entry name" value="Topo_IA_2"/>
</dbReference>
<dbReference type="InterPro" id="IPR000380">
    <property type="entry name" value="Topo_IA"/>
</dbReference>
<dbReference type="InterPro" id="IPR013826">
    <property type="entry name" value="Topo_IA_cen_sub3"/>
</dbReference>
<feature type="site" description="Interaction with DNA" evidence="8">
    <location>
        <position position="152"/>
    </location>
</feature>
<feature type="compositionally biased region" description="Low complexity" evidence="9">
    <location>
        <begin position="884"/>
        <end position="914"/>
    </location>
</feature>
<dbReference type="CDD" id="cd00186">
    <property type="entry name" value="TOP1Ac"/>
    <property type="match status" value="1"/>
</dbReference>
<dbReference type="NCBIfam" id="TIGR01051">
    <property type="entry name" value="topA_bact"/>
    <property type="match status" value="1"/>
</dbReference>
<dbReference type="PROSITE" id="PS52039">
    <property type="entry name" value="TOPO_IA_2"/>
    <property type="match status" value="1"/>
</dbReference>
<dbReference type="Gene3D" id="1.10.460.10">
    <property type="entry name" value="Topoisomerase I, domain 2"/>
    <property type="match status" value="1"/>
</dbReference>
<dbReference type="SMART" id="SM00437">
    <property type="entry name" value="TOP1Ac"/>
    <property type="match status" value="1"/>
</dbReference>
<feature type="active site" description="O-(5'-phospho-DNA)-tyrosine intermediate" evidence="8">
    <location>
        <position position="322"/>
    </location>
</feature>
<gene>
    <name evidence="8 12" type="primary">topA</name>
    <name evidence="12" type="ORF">N0D28_07055</name>
</gene>
<dbReference type="InterPro" id="IPR023405">
    <property type="entry name" value="Topo_IA_core_domain"/>
</dbReference>
<feature type="compositionally biased region" description="Basic and acidic residues" evidence="9">
    <location>
        <begin position="834"/>
        <end position="849"/>
    </location>
</feature>
<evidence type="ECO:0000256" key="3">
    <source>
        <dbReference type="ARBA" id="ARBA00022723"/>
    </source>
</evidence>
<name>A0ABY5YJW5_9DEIO</name>
<evidence type="ECO:0000256" key="1">
    <source>
        <dbReference type="ARBA" id="ARBA00000213"/>
    </source>
</evidence>
<dbReference type="Gene3D" id="2.70.20.10">
    <property type="entry name" value="Topoisomerase I, domain 3"/>
    <property type="match status" value="1"/>
</dbReference>
<proteinExistence type="inferred from homology"/>
<dbReference type="PROSITE" id="PS50880">
    <property type="entry name" value="TOPRIM"/>
    <property type="match status" value="1"/>
</dbReference>
<evidence type="ECO:0000313" key="13">
    <source>
        <dbReference type="Proteomes" id="UP001060261"/>
    </source>
</evidence>
<dbReference type="Gene3D" id="1.10.290.10">
    <property type="entry name" value="Topoisomerase I, domain 4"/>
    <property type="match status" value="1"/>
</dbReference>
<dbReference type="InterPro" id="IPR023406">
    <property type="entry name" value="Topo_IA_AS"/>
</dbReference>
<comment type="subunit">
    <text evidence="8">Monomer.</text>
</comment>
<feature type="site" description="Interaction with DNA" evidence="8">
    <location>
        <position position="161"/>
    </location>
</feature>
<evidence type="ECO:0000256" key="5">
    <source>
        <dbReference type="ARBA" id="ARBA00023029"/>
    </source>
</evidence>
<dbReference type="Pfam" id="PF01751">
    <property type="entry name" value="Toprim"/>
    <property type="match status" value="1"/>
</dbReference>
<feature type="site" description="Interaction with DNA" evidence="8">
    <location>
        <position position="324"/>
    </location>
</feature>
<dbReference type="HAMAP" id="MF_00952">
    <property type="entry name" value="Topoisom_1_prok"/>
    <property type="match status" value="1"/>
</dbReference>
<keyword evidence="7 8" id="KW-0413">Isomerase</keyword>
<dbReference type="InterPro" id="IPR034149">
    <property type="entry name" value="TOPRIM_TopoI"/>
</dbReference>
<feature type="site" description="Interaction with DNA" evidence="8">
    <location>
        <position position="524"/>
    </location>
</feature>
<evidence type="ECO:0000259" key="10">
    <source>
        <dbReference type="PROSITE" id="PS50880"/>
    </source>
</evidence>
<evidence type="ECO:0000256" key="2">
    <source>
        <dbReference type="ARBA" id="ARBA00009446"/>
    </source>
</evidence>
<dbReference type="InterPro" id="IPR013497">
    <property type="entry name" value="Topo_IA_cen"/>
</dbReference>
<dbReference type="Pfam" id="PF01131">
    <property type="entry name" value="Topoisom_bac"/>
    <property type="match status" value="1"/>
</dbReference>
<dbReference type="SUPFAM" id="SSF56712">
    <property type="entry name" value="Prokaryotic type I DNA topoisomerase"/>
    <property type="match status" value="1"/>
</dbReference>
<dbReference type="InterPro" id="IPR013825">
    <property type="entry name" value="Topo_IA_cen_sub2"/>
</dbReference>
<dbReference type="PANTHER" id="PTHR42785:SF1">
    <property type="entry name" value="DNA TOPOISOMERASE"/>
    <property type="match status" value="1"/>
</dbReference>
<dbReference type="InterPro" id="IPR028612">
    <property type="entry name" value="Topoisom_1_IA"/>
</dbReference>
<dbReference type="CDD" id="cd03363">
    <property type="entry name" value="TOPRIM_TopoIA_TopoI"/>
    <property type="match status" value="1"/>
</dbReference>